<sequence>MAKFELPTMLNYTRSIIPSNGVFTCLTNEEKELPVFVTSQTVRGTISNYAGIGRSGKTSDNEQVKLLDINNANIKAIDVCYLPENASVFKLKFSLTFAGHSSAPGACNNPDYFEQLESFAALYKEKNGYTELAKRYLTNIINGRWMWRNRYATNKQVAIQLNETTFVFDVNSALDTDYSDYEGFGELTQQISQSLSDTTPPLRLQVSGTGNLGFGQEVYPSQEFVDSKENKKGKVLASQLYGNTGQRQATMHSQKIGNAIRTIDTWHKKADSYGAIAVEPYGVVQQRAEAVRLPSNKDDLYHHLTYLTALIESLQSEEAIADSAHYVMACLIRGGVFSGESKKDKKK</sequence>
<reference evidence="1 2" key="1">
    <citation type="submission" date="2020-07" db="EMBL/GenBank/DDBJ databases">
        <title>Endozoicomonas sp. nov., isolated from sediment.</title>
        <authorList>
            <person name="Gu T."/>
        </authorList>
    </citation>
    <scope>NUCLEOTIDE SEQUENCE [LARGE SCALE GENOMIC DNA]</scope>
    <source>
        <strain evidence="1 2">SM1973</strain>
    </source>
</reference>
<dbReference type="NCBIfam" id="TIGR02566">
    <property type="entry name" value="cas_Csy3"/>
    <property type="match status" value="1"/>
</dbReference>
<dbReference type="InterPro" id="IPR013399">
    <property type="entry name" value="CRISPR-assoc_prot_Csy3"/>
</dbReference>
<name>A0A853IFB8_9GAMM</name>
<keyword evidence="2" id="KW-1185">Reference proteome</keyword>
<dbReference type="EMBL" id="JACCKB010000030">
    <property type="protein sequence ID" value="NYZ67855.1"/>
    <property type="molecule type" value="Genomic_DNA"/>
</dbReference>
<accession>A0A853IFB8</accession>
<proteinExistence type="predicted"/>
<dbReference type="Proteomes" id="UP000569732">
    <property type="component" value="Unassembled WGS sequence"/>
</dbReference>
<dbReference type="RefSeq" id="WP_180569877.1">
    <property type="nucleotide sequence ID" value="NZ_JACCKB010000030.1"/>
</dbReference>
<evidence type="ECO:0000313" key="1">
    <source>
        <dbReference type="EMBL" id="NYZ67855.1"/>
    </source>
</evidence>
<dbReference type="Pfam" id="PF09615">
    <property type="entry name" value="Cas_Csy3"/>
    <property type="match status" value="1"/>
</dbReference>
<evidence type="ECO:0000313" key="2">
    <source>
        <dbReference type="Proteomes" id="UP000569732"/>
    </source>
</evidence>
<dbReference type="AlphaFoldDB" id="A0A853IFB8"/>
<organism evidence="1 2">
    <name type="scientific">Spartinivicinus marinus</name>
    <dbReference type="NCBI Taxonomy" id="2994442"/>
    <lineage>
        <taxon>Bacteria</taxon>
        <taxon>Pseudomonadati</taxon>
        <taxon>Pseudomonadota</taxon>
        <taxon>Gammaproteobacteria</taxon>
        <taxon>Oceanospirillales</taxon>
        <taxon>Zooshikellaceae</taxon>
        <taxon>Spartinivicinus</taxon>
    </lineage>
</organism>
<protein>
    <submittedName>
        <fullName evidence="1">Type I-F CRISPR-associated protein Csy3</fullName>
    </submittedName>
</protein>
<gene>
    <name evidence="1" type="primary">csy3</name>
    <name evidence="1" type="ORF">H0A36_17715</name>
</gene>
<comment type="caution">
    <text evidence="1">The sequence shown here is derived from an EMBL/GenBank/DDBJ whole genome shotgun (WGS) entry which is preliminary data.</text>
</comment>